<dbReference type="Proteomes" id="UP001519272">
    <property type="component" value="Unassembled WGS sequence"/>
</dbReference>
<proteinExistence type="predicted"/>
<comment type="caution">
    <text evidence="1">The sequence shown here is derived from an EMBL/GenBank/DDBJ whole genome shotgun (WGS) entry which is preliminary data.</text>
</comment>
<accession>A0ABS4FNT2</accession>
<protein>
    <submittedName>
        <fullName evidence="1">Uncharacterized protein</fullName>
    </submittedName>
</protein>
<keyword evidence="2" id="KW-1185">Reference proteome</keyword>
<dbReference type="RefSeq" id="WP_210087928.1">
    <property type="nucleotide sequence ID" value="NZ_JAGGKG010000003.1"/>
</dbReference>
<organism evidence="1 2">
    <name type="scientific">Paenibacillus turicensis</name>
    <dbReference type="NCBI Taxonomy" id="160487"/>
    <lineage>
        <taxon>Bacteria</taxon>
        <taxon>Bacillati</taxon>
        <taxon>Bacillota</taxon>
        <taxon>Bacilli</taxon>
        <taxon>Bacillales</taxon>
        <taxon>Paenibacillaceae</taxon>
        <taxon>Paenibacillus</taxon>
    </lineage>
</organism>
<evidence type="ECO:0000313" key="2">
    <source>
        <dbReference type="Proteomes" id="UP001519272"/>
    </source>
</evidence>
<sequence length="46" mass="5343">MTSEAGAFKAGFHQYTYNHRNPDLRALEASFKTQQTKQKNLIRDDN</sequence>
<reference evidence="1 2" key="1">
    <citation type="submission" date="2021-03" db="EMBL/GenBank/DDBJ databases">
        <title>Genomic Encyclopedia of Type Strains, Phase IV (KMG-IV): sequencing the most valuable type-strain genomes for metagenomic binning, comparative biology and taxonomic classification.</title>
        <authorList>
            <person name="Goeker M."/>
        </authorList>
    </citation>
    <scope>NUCLEOTIDE SEQUENCE [LARGE SCALE GENOMIC DNA]</scope>
    <source>
        <strain evidence="1 2">DSM 14349</strain>
    </source>
</reference>
<evidence type="ECO:0000313" key="1">
    <source>
        <dbReference type="EMBL" id="MBP1904239.1"/>
    </source>
</evidence>
<dbReference type="EMBL" id="JAGGKG010000003">
    <property type="protein sequence ID" value="MBP1904239.1"/>
    <property type="molecule type" value="Genomic_DNA"/>
</dbReference>
<name>A0ABS4FNT2_9BACL</name>
<gene>
    <name evidence="1" type="ORF">J2Z32_000856</name>
</gene>